<evidence type="ECO:0000256" key="1">
    <source>
        <dbReference type="ARBA" id="ARBA00022574"/>
    </source>
</evidence>
<dbReference type="AlphaFoldDB" id="A0A3P8X3D4"/>
<dbReference type="Ensembl" id="ENSCSET00000033786.1">
    <property type="protein sequence ID" value="ENSCSEP00000033352.1"/>
    <property type="gene ID" value="ENSCSEG00000021401.1"/>
</dbReference>
<dbReference type="InterPro" id="IPR042627">
    <property type="entry name" value="FBXW2"/>
</dbReference>
<dbReference type="GeneTree" id="ENSGT00940000162955"/>
<keyword evidence="5" id="KW-1185">Reference proteome</keyword>
<dbReference type="SUPFAM" id="SSF50978">
    <property type="entry name" value="WD40 repeat-like"/>
    <property type="match status" value="1"/>
</dbReference>
<keyword evidence="2" id="KW-0677">Repeat</keyword>
<dbReference type="InterPro" id="IPR001810">
    <property type="entry name" value="F-box_dom"/>
</dbReference>
<feature type="domain" description="F-box" evidence="3">
    <location>
        <begin position="1"/>
        <end position="43"/>
    </location>
</feature>
<proteinExistence type="predicted"/>
<sequence length="466" mass="51241">MELIDDCLISVFTFLTEEDLLSASAVCKGWNQAADTPWLWRRLCLQRWSFCNLSVLGNENITHSWKTYFLRRCHLESKMTTGRSGGYSCRSLRGHTGRVVGLVYLRGSSAQNPDLFTSSSTVCSASTDGTVRAWNVHNGELLWCTPVQSPLTHIIRDEQSDAVITADSRGIIKTWQAGTGQEGASYSTGHPVSALVQYSVDKEWFLTIGTHLGSVCTLADSALTKKSSIKVCDSFKVNILLASPDKKWIAAGTKDNDDLSPKLIYTESLTCPSEDEEPLSRVVPVPGCQAAVFVPTQAARLAIVHNRVDSHKALSVFDVSMRKTKYKSDIQIQQVESFNLSEIGQHSDILLEAKDSNCFLLASGPQLWVFSVKGSVLARYKEHSMSISSLCLDNFRVVTASQDLSLRVLTWSRGGDTGLESRYHLLGGSHTMSRGFTHVACDYTSIVASVEGKDGKDVLKAYVFTS</sequence>
<reference evidence="4 5" key="1">
    <citation type="journal article" date="2014" name="Nat. Genet.">
        <title>Whole-genome sequence of a flatfish provides insights into ZW sex chromosome evolution and adaptation to a benthic lifestyle.</title>
        <authorList>
            <person name="Chen S."/>
            <person name="Zhang G."/>
            <person name="Shao C."/>
            <person name="Huang Q."/>
            <person name="Liu G."/>
            <person name="Zhang P."/>
            <person name="Song W."/>
            <person name="An N."/>
            <person name="Chalopin D."/>
            <person name="Volff J.N."/>
            <person name="Hong Y."/>
            <person name="Li Q."/>
            <person name="Sha Z."/>
            <person name="Zhou H."/>
            <person name="Xie M."/>
            <person name="Yu Q."/>
            <person name="Liu Y."/>
            <person name="Xiang H."/>
            <person name="Wang N."/>
            <person name="Wu K."/>
            <person name="Yang C."/>
            <person name="Zhou Q."/>
            <person name="Liao X."/>
            <person name="Yang L."/>
            <person name="Hu Q."/>
            <person name="Zhang J."/>
            <person name="Meng L."/>
            <person name="Jin L."/>
            <person name="Tian Y."/>
            <person name="Lian J."/>
            <person name="Yang J."/>
            <person name="Miao G."/>
            <person name="Liu S."/>
            <person name="Liang Z."/>
            <person name="Yan F."/>
            <person name="Li Y."/>
            <person name="Sun B."/>
            <person name="Zhang H."/>
            <person name="Zhang J."/>
            <person name="Zhu Y."/>
            <person name="Du M."/>
            <person name="Zhao Y."/>
            <person name="Schartl M."/>
            <person name="Tang Q."/>
            <person name="Wang J."/>
        </authorList>
    </citation>
    <scope>NUCLEOTIDE SEQUENCE</scope>
</reference>
<dbReference type="InParanoid" id="A0A3P8X3D4"/>
<dbReference type="GeneID" id="103385525"/>
<dbReference type="Gene3D" id="1.20.1280.50">
    <property type="match status" value="1"/>
</dbReference>
<accession>A0A3P8X3D4</accession>
<dbReference type="SUPFAM" id="SSF81383">
    <property type="entry name" value="F-box domain"/>
    <property type="match status" value="1"/>
</dbReference>
<dbReference type="Gene3D" id="2.130.10.10">
    <property type="entry name" value="YVTN repeat-like/Quinoprotein amine dehydrogenase"/>
    <property type="match status" value="1"/>
</dbReference>
<dbReference type="KEGG" id="csem:103385525"/>
<dbReference type="PANTHER" id="PTHR44436:SF1">
    <property type="entry name" value="F-BOX_WD REPEAT-CONTAINING PROTEIN 2"/>
    <property type="match status" value="1"/>
</dbReference>
<evidence type="ECO:0000256" key="2">
    <source>
        <dbReference type="ARBA" id="ARBA00022737"/>
    </source>
</evidence>
<organism evidence="4 5">
    <name type="scientific">Cynoglossus semilaevis</name>
    <name type="common">Tongue sole</name>
    <dbReference type="NCBI Taxonomy" id="244447"/>
    <lineage>
        <taxon>Eukaryota</taxon>
        <taxon>Metazoa</taxon>
        <taxon>Chordata</taxon>
        <taxon>Craniata</taxon>
        <taxon>Vertebrata</taxon>
        <taxon>Euteleostomi</taxon>
        <taxon>Actinopterygii</taxon>
        <taxon>Neopterygii</taxon>
        <taxon>Teleostei</taxon>
        <taxon>Neoteleostei</taxon>
        <taxon>Acanthomorphata</taxon>
        <taxon>Carangaria</taxon>
        <taxon>Pleuronectiformes</taxon>
        <taxon>Pleuronectoidei</taxon>
        <taxon>Cynoglossidae</taxon>
        <taxon>Cynoglossinae</taxon>
        <taxon>Cynoglossus</taxon>
    </lineage>
</organism>
<dbReference type="Pfam" id="PF12937">
    <property type="entry name" value="F-box-like"/>
    <property type="match status" value="1"/>
</dbReference>
<reference evidence="4" key="3">
    <citation type="submission" date="2025-09" db="UniProtKB">
        <authorList>
            <consortium name="Ensembl"/>
        </authorList>
    </citation>
    <scope>IDENTIFICATION</scope>
</reference>
<keyword evidence="1" id="KW-0853">WD repeat</keyword>
<reference evidence="4" key="2">
    <citation type="submission" date="2025-08" db="UniProtKB">
        <authorList>
            <consortium name="Ensembl"/>
        </authorList>
    </citation>
    <scope>IDENTIFICATION</scope>
</reference>
<dbReference type="InterPro" id="IPR036047">
    <property type="entry name" value="F-box-like_dom_sf"/>
</dbReference>
<dbReference type="RefSeq" id="XP_008317669.1">
    <property type="nucleotide sequence ID" value="XM_008319447.3"/>
</dbReference>
<evidence type="ECO:0000259" key="3">
    <source>
        <dbReference type="PROSITE" id="PS50181"/>
    </source>
</evidence>
<dbReference type="OMA" id="CSPDQQW"/>
<dbReference type="CTD" id="285231"/>
<dbReference type="InterPro" id="IPR001680">
    <property type="entry name" value="WD40_rpt"/>
</dbReference>
<dbReference type="OrthoDB" id="63265at2759"/>
<dbReference type="InterPro" id="IPR036322">
    <property type="entry name" value="WD40_repeat_dom_sf"/>
</dbReference>
<dbReference type="SMART" id="SM00320">
    <property type="entry name" value="WD40"/>
    <property type="match status" value="2"/>
</dbReference>
<protein>
    <submittedName>
        <fullName evidence="4">Si:ch73-142c19.1</fullName>
    </submittedName>
</protein>
<name>A0A3P8X3D4_CYNSE</name>
<evidence type="ECO:0000313" key="5">
    <source>
        <dbReference type="Proteomes" id="UP000265120"/>
    </source>
</evidence>
<dbReference type="PANTHER" id="PTHR44436">
    <property type="entry name" value="F-BOX/WD REPEAT-CONTAINING PROTEIN 2"/>
    <property type="match status" value="1"/>
</dbReference>
<dbReference type="InterPro" id="IPR015943">
    <property type="entry name" value="WD40/YVTN_repeat-like_dom_sf"/>
</dbReference>
<dbReference type="Proteomes" id="UP000265120">
    <property type="component" value="Chromosome 10"/>
</dbReference>
<dbReference type="PROSITE" id="PS50181">
    <property type="entry name" value="FBOX"/>
    <property type="match status" value="1"/>
</dbReference>
<evidence type="ECO:0000313" key="4">
    <source>
        <dbReference type="Ensembl" id="ENSCSEP00000033352.1"/>
    </source>
</evidence>
<dbReference type="STRING" id="244447.ENSCSEP00000033352"/>